<keyword evidence="3" id="KW-1185">Reference proteome</keyword>
<evidence type="ECO:0000313" key="3">
    <source>
        <dbReference type="Proteomes" id="UP000527352"/>
    </source>
</evidence>
<protein>
    <submittedName>
        <fullName evidence="2">Uncharacterized protein</fullName>
    </submittedName>
</protein>
<evidence type="ECO:0000256" key="1">
    <source>
        <dbReference type="SAM" id="Phobius"/>
    </source>
</evidence>
<dbReference type="EMBL" id="JABAEB010000007">
    <property type="protein sequence ID" value="NLQ23723.1"/>
    <property type="molecule type" value="Genomic_DNA"/>
</dbReference>
<organism evidence="2 3">
    <name type="scientific">Shewanella oncorhynchi</name>
    <dbReference type="NCBI Taxonomy" id="2726434"/>
    <lineage>
        <taxon>Bacteria</taxon>
        <taxon>Pseudomonadati</taxon>
        <taxon>Pseudomonadota</taxon>
        <taxon>Gammaproteobacteria</taxon>
        <taxon>Alteromonadales</taxon>
        <taxon>Shewanellaceae</taxon>
        <taxon>Shewanella</taxon>
    </lineage>
</organism>
<name>A0ABX1KND9_9GAMM</name>
<reference evidence="2 3" key="1">
    <citation type="submission" date="2020-04" db="EMBL/GenBank/DDBJ databases">
        <title>The first description of lens atrophy caused by putative novel Shewanella sp. that is a new emerging pathogen for cultured rainbow trout?</title>
        <authorList>
            <person name="Saticioglu I.B."/>
            <person name="Duman M."/>
            <person name="Altun S."/>
        </authorList>
    </citation>
    <scope>NUCLEOTIDE SEQUENCE [LARGE SCALE GENOMIC DNA]</scope>
    <source>
        <strain evidence="2 3">S-1</strain>
    </source>
</reference>
<comment type="caution">
    <text evidence="2">The sequence shown here is derived from an EMBL/GenBank/DDBJ whole genome shotgun (WGS) entry which is preliminary data.</text>
</comment>
<dbReference type="RefSeq" id="WP_168825540.1">
    <property type="nucleotide sequence ID" value="NZ_JABAEB010000007.1"/>
</dbReference>
<accession>A0ABX1KND9</accession>
<dbReference type="Proteomes" id="UP000527352">
    <property type="component" value="Unassembled WGS sequence"/>
</dbReference>
<keyword evidence="1" id="KW-1133">Transmembrane helix</keyword>
<keyword evidence="1" id="KW-0812">Transmembrane</keyword>
<gene>
    <name evidence="2" type="ORF">HGO26_12675</name>
</gene>
<proteinExistence type="predicted"/>
<feature type="transmembrane region" description="Helical" evidence="1">
    <location>
        <begin position="15"/>
        <end position="36"/>
    </location>
</feature>
<sequence>MINNLKQWRDSLTGLQQIGVIAASIGLLMLGLFYLGQFISSSVVKMGWL</sequence>
<keyword evidence="1" id="KW-0472">Membrane</keyword>
<evidence type="ECO:0000313" key="2">
    <source>
        <dbReference type="EMBL" id="NLQ23723.1"/>
    </source>
</evidence>